<dbReference type="InterPro" id="IPR043128">
    <property type="entry name" value="Rev_trsase/Diguanyl_cyclase"/>
</dbReference>
<feature type="domain" description="CCHC-type" evidence="8">
    <location>
        <begin position="260"/>
        <end position="275"/>
    </location>
</feature>
<dbReference type="InterPro" id="IPR041588">
    <property type="entry name" value="Integrase_H2C2"/>
</dbReference>
<dbReference type="Pfam" id="PF03732">
    <property type="entry name" value="Retrotrans_gag"/>
    <property type="match status" value="1"/>
</dbReference>
<feature type="compositionally biased region" description="Gly residues" evidence="7">
    <location>
        <begin position="230"/>
        <end position="239"/>
    </location>
</feature>
<evidence type="ECO:0008006" key="13">
    <source>
        <dbReference type="Google" id="ProtNLM"/>
    </source>
</evidence>
<keyword evidence="6" id="KW-0863">Zinc-finger</keyword>
<keyword evidence="4" id="KW-0378">Hydrolase</keyword>
<gene>
    <name evidence="11" type="ORF">INT46_001224</name>
</gene>
<dbReference type="Gene3D" id="3.10.10.10">
    <property type="entry name" value="HIV Type 1 Reverse Transcriptase, subunit A, domain 1"/>
    <property type="match status" value="1"/>
</dbReference>
<dbReference type="GO" id="GO:0015074">
    <property type="term" value="P:DNA integration"/>
    <property type="evidence" value="ECO:0007669"/>
    <property type="project" value="InterPro"/>
</dbReference>
<dbReference type="InterPro" id="IPR001584">
    <property type="entry name" value="Integrase_cat-core"/>
</dbReference>
<feature type="region of interest" description="Disordered" evidence="7">
    <location>
        <begin position="226"/>
        <end position="247"/>
    </location>
</feature>
<dbReference type="InterPro" id="IPR043502">
    <property type="entry name" value="DNA/RNA_pol_sf"/>
</dbReference>
<evidence type="ECO:0000256" key="2">
    <source>
        <dbReference type="ARBA" id="ARBA00022695"/>
    </source>
</evidence>
<evidence type="ECO:0000313" key="11">
    <source>
        <dbReference type="EMBL" id="KAG2189699.1"/>
    </source>
</evidence>
<accession>A0A8H7USX9</accession>
<feature type="domain" description="Integrase catalytic" evidence="10">
    <location>
        <begin position="1288"/>
        <end position="1449"/>
    </location>
</feature>
<dbReference type="InterPro" id="IPR041577">
    <property type="entry name" value="RT_RNaseH_2"/>
</dbReference>
<feature type="region of interest" description="Disordered" evidence="7">
    <location>
        <begin position="1706"/>
        <end position="1772"/>
    </location>
</feature>
<dbReference type="Pfam" id="PF17919">
    <property type="entry name" value="RT_RNaseH_2"/>
    <property type="match status" value="1"/>
</dbReference>
<dbReference type="InterPro" id="IPR021109">
    <property type="entry name" value="Peptidase_aspartic_dom_sf"/>
</dbReference>
<organism evidence="11 12">
    <name type="scientific">Mucor plumbeus</name>
    <dbReference type="NCBI Taxonomy" id="97098"/>
    <lineage>
        <taxon>Eukaryota</taxon>
        <taxon>Fungi</taxon>
        <taxon>Fungi incertae sedis</taxon>
        <taxon>Mucoromycota</taxon>
        <taxon>Mucoromycotina</taxon>
        <taxon>Mucoromycetes</taxon>
        <taxon>Mucorales</taxon>
        <taxon>Mucorineae</taxon>
        <taxon>Mucoraceae</taxon>
        <taxon>Mucor</taxon>
    </lineage>
</organism>
<feature type="domain" description="Reverse transcriptase" evidence="9">
    <location>
        <begin position="731"/>
        <end position="910"/>
    </location>
</feature>
<feature type="region of interest" description="Disordered" evidence="7">
    <location>
        <begin position="1635"/>
        <end position="1654"/>
    </location>
</feature>
<dbReference type="OrthoDB" id="2275801at2759"/>
<keyword evidence="6" id="KW-0479">Metal-binding</keyword>
<evidence type="ECO:0000256" key="7">
    <source>
        <dbReference type="SAM" id="MobiDB-lite"/>
    </source>
</evidence>
<keyword evidence="1" id="KW-0808">Transferase</keyword>
<dbReference type="SUPFAM" id="SSF50630">
    <property type="entry name" value="Acid proteases"/>
    <property type="match status" value="1"/>
</dbReference>
<dbReference type="PANTHER" id="PTHR37984:SF5">
    <property type="entry name" value="PROTEIN NYNRIN-LIKE"/>
    <property type="match status" value="1"/>
</dbReference>
<dbReference type="Pfam" id="PF00665">
    <property type="entry name" value="rve"/>
    <property type="match status" value="1"/>
</dbReference>
<dbReference type="GO" id="GO:0016779">
    <property type="term" value="F:nucleotidyltransferase activity"/>
    <property type="evidence" value="ECO:0007669"/>
    <property type="project" value="UniProtKB-KW"/>
</dbReference>
<dbReference type="PROSITE" id="PS50878">
    <property type="entry name" value="RT_POL"/>
    <property type="match status" value="1"/>
</dbReference>
<keyword evidence="4" id="KW-0255">Endonuclease</keyword>
<dbReference type="SMART" id="SM00343">
    <property type="entry name" value="ZnF_C2HC"/>
    <property type="match status" value="1"/>
</dbReference>
<evidence type="ECO:0000313" key="12">
    <source>
        <dbReference type="Proteomes" id="UP000650833"/>
    </source>
</evidence>
<keyword evidence="12" id="KW-1185">Reference proteome</keyword>
<feature type="compositionally biased region" description="Pro residues" evidence="7">
    <location>
        <begin position="1711"/>
        <end position="1726"/>
    </location>
</feature>
<feature type="non-terminal residue" evidence="11">
    <location>
        <position position="1"/>
    </location>
</feature>
<dbReference type="Gene3D" id="3.30.420.10">
    <property type="entry name" value="Ribonuclease H-like superfamily/Ribonuclease H"/>
    <property type="match status" value="1"/>
</dbReference>
<sequence>MSSSSDLTQLVNLLTEALNLNNQNNNTYSVRIKEPDTYDGSRSAATIDSWIQTVERYANFHNLDDNRTGLLAITLLRGRADAWYRSMDRNIQDPMGWLELKRELIDFFRPENTTRLARDKLAALVQVGDLTDYINTFMNIKLEIPNMTEEEAVDKFTRGLRDKDTRAYVRQYDPTTLKSAIHTAMSYDTAHFENVSRPFHNNIPLDNNQFEPMELDALEGGRRRNNYNAGGRGGRGSSGSVGSSGPVGSSGFGYSMDITCYFCGKKGHVQRVCRSRNAAIKRLVDDPQAKQRRINTYTTAQLRPSSSLPNNKYLDQPLIQLDDTEPSNSIRIESNNNNSSINKISPSSQYDIKRSCLPKIFSPNMVDLIEINLGGAATITNTELQHLAELNNISTRLPLYQGMYNNVSISVLIDSGASTNYVSPKLLSCSRIKDIHTIPERHVETADGGTTRIDKTLNMRFHLGNFTDQITAFVFPTKFDLILGRTWLQRCNPKPDWFTDSWTLSLPDGSVTTIRPCNKHLSCQSSIQSANNLAFTDNSHGESENSLGTSGNSFGVSGNSFGISGNSFGISGNSSGVSGNSSGVSGISDLLGDGFLPELQHTTSPINRTLLNTGASLDYVISHKQADRLIRKHNAEFCLMFIKDPNVQDVSDVLFAVDSYSSTKDIPNTYWKDLISEFSDVFQDKLPGLPPARETDEIMIDTGDAKPINRPPYKTSPAEMDELRRQITELLALGLIKPSTSPWGAPVLFVRKKSGELRMCVDYRALNRLCVKKSYGLPNIDESLERLQGSSYFSSLDLKSGYHQLRLKNEDIPKTTMNTRMGKFSWLTAPFGLKNCPFNFMSLMNNVLADCLNRFALVYLDDVLIYSRTAEEHRKHVRHVLELFRKHKLIANLKKCEFGKRELEFLGYKISDSGILPGVAKVKAIREWPRPTNVQEVRQFVGLAQHFRKFCPSFASVVAPLTDLTRGTGPKKRSIHWSPDCERSFDKVKQLLTSAPCLQMPNPTLPYRIECDASDFGAGACLLQPSSTDPSSWHPVAYESKKFSDRERKYPTQERELAAILMALRAWRHLVDGCTAGYTVFTDHLPLKYFRSQDKPTSRLIRWIAELEMYDPDIQYKSGTSNVVPDALSRRDGPSCTPAIQSMEPEYIYAVSTFDNVSPMIREDWPLLYLDNYYSKIKSTSLRNKLTKERANFEISGGKIFRKVELFGNDGISTSRLVPYLPFAKRADVVSQYHESFGHCGYETMVKLLSPRVWWSSMKVDLRNWLRSCPACQVNGRRSNTHKDVMHPLNVPNAFSRWHLDFIGELPTTLKGNRWILMAVDYATNWPIARAVPVASQEAVADFIYEEIVLKFGCPVEILTDRGANFCGGVVNQYTKRLQTEHKLTSAFHPRTNSKVERLNGVFKAMLRKYVNGALHRWDDFINAAIWSCRIRVHSTTGYSPFYLTYGREPRLPGDIMVPYIDNTTANDPRTIADFTSRELAALGQARAAAEARMRAMAKKDKQKWDAVVKKTSFEPGDLVLLTHEGRLGLEPCFKGPYIVVESFPDYGTYKLQTLAGEPLKTLVHVDRLKAAYGDTPSDTWYNPTTARRDWKQASNKISPSKVIASGNTNASPHFKSVGTSEINEFGNRVTITGQDEADPLAENSGSNTVSTKDFSNKGIIITNSKASNPSKAPSLVSNDMLSDKLVPSIDQESNFEDNDSILSEDIKMFSPPPCSPTPESPPPKISLPDSFGGDSFPDKDVIMSNPDSSSLASGVQRRTPSLGGNNVSVGS</sequence>
<evidence type="ECO:0000256" key="5">
    <source>
        <dbReference type="ARBA" id="ARBA00023268"/>
    </source>
</evidence>
<dbReference type="PANTHER" id="PTHR37984">
    <property type="entry name" value="PROTEIN CBG26694"/>
    <property type="match status" value="1"/>
</dbReference>
<dbReference type="GO" id="GO:0003676">
    <property type="term" value="F:nucleic acid binding"/>
    <property type="evidence" value="ECO:0007669"/>
    <property type="project" value="InterPro"/>
</dbReference>
<evidence type="ECO:0000256" key="6">
    <source>
        <dbReference type="PROSITE-ProRule" id="PRU00047"/>
    </source>
</evidence>
<feature type="compositionally biased region" description="Polar residues" evidence="7">
    <location>
        <begin position="1644"/>
        <end position="1654"/>
    </location>
</feature>
<dbReference type="SUPFAM" id="SSF53098">
    <property type="entry name" value="Ribonuclease H-like"/>
    <property type="match status" value="1"/>
</dbReference>
<dbReference type="Pfam" id="PF00078">
    <property type="entry name" value="RVT_1"/>
    <property type="match status" value="1"/>
</dbReference>
<evidence type="ECO:0000256" key="4">
    <source>
        <dbReference type="ARBA" id="ARBA00022759"/>
    </source>
</evidence>
<keyword evidence="2" id="KW-0548">Nucleotidyltransferase</keyword>
<dbReference type="GO" id="GO:0008270">
    <property type="term" value="F:zinc ion binding"/>
    <property type="evidence" value="ECO:0007669"/>
    <property type="project" value="UniProtKB-KW"/>
</dbReference>
<reference evidence="11" key="1">
    <citation type="submission" date="2020-12" db="EMBL/GenBank/DDBJ databases">
        <title>Metabolic potential, ecology and presence of endohyphal bacteria is reflected in genomic diversity of Mucoromycotina.</title>
        <authorList>
            <person name="Muszewska A."/>
            <person name="Okrasinska A."/>
            <person name="Steczkiewicz K."/>
            <person name="Drgas O."/>
            <person name="Orlowska M."/>
            <person name="Perlinska-Lenart U."/>
            <person name="Aleksandrzak-Piekarczyk T."/>
            <person name="Szatraj K."/>
            <person name="Zielenkiewicz U."/>
            <person name="Pilsyk S."/>
            <person name="Malc E."/>
            <person name="Mieczkowski P."/>
            <person name="Kruszewska J.S."/>
            <person name="Biernat P."/>
            <person name="Pawlowska J."/>
        </authorList>
    </citation>
    <scope>NUCLEOTIDE SEQUENCE</scope>
    <source>
        <strain evidence="11">CBS 226.32</strain>
    </source>
</reference>
<protein>
    <recommendedName>
        <fullName evidence="13">Reverse transcriptase</fullName>
    </recommendedName>
</protein>
<evidence type="ECO:0000259" key="10">
    <source>
        <dbReference type="PROSITE" id="PS50994"/>
    </source>
</evidence>
<dbReference type="PROSITE" id="PS50158">
    <property type="entry name" value="ZF_CCHC"/>
    <property type="match status" value="1"/>
</dbReference>
<dbReference type="FunFam" id="3.30.70.270:FF:000020">
    <property type="entry name" value="Transposon Tf2-6 polyprotein-like Protein"/>
    <property type="match status" value="1"/>
</dbReference>
<dbReference type="InterPro" id="IPR012337">
    <property type="entry name" value="RNaseH-like_sf"/>
</dbReference>
<dbReference type="InterPro" id="IPR005162">
    <property type="entry name" value="Retrotrans_gag_dom"/>
</dbReference>
<evidence type="ECO:0000256" key="3">
    <source>
        <dbReference type="ARBA" id="ARBA00022722"/>
    </source>
</evidence>
<dbReference type="InterPro" id="IPR050951">
    <property type="entry name" value="Retrovirus_Pol_polyprotein"/>
</dbReference>
<dbReference type="CDD" id="cd00303">
    <property type="entry name" value="retropepsin_like"/>
    <property type="match status" value="1"/>
</dbReference>
<dbReference type="Gene3D" id="3.10.20.370">
    <property type="match status" value="1"/>
</dbReference>
<dbReference type="InterPro" id="IPR000477">
    <property type="entry name" value="RT_dom"/>
</dbReference>
<dbReference type="Gene3D" id="3.30.70.270">
    <property type="match status" value="2"/>
</dbReference>
<dbReference type="Proteomes" id="UP000650833">
    <property type="component" value="Unassembled WGS sequence"/>
</dbReference>
<dbReference type="Gene3D" id="1.10.340.70">
    <property type="match status" value="1"/>
</dbReference>
<evidence type="ECO:0000256" key="1">
    <source>
        <dbReference type="ARBA" id="ARBA00022679"/>
    </source>
</evidence>
<dbReference type="Gene3D" id="2.40.70.10">
    <property type="entry name" value="Acid Proteases"/>
    <property type="match status" value="1"/>
</dbReference>
<dbReference type="EMBL" id="JAEPRC010001246">
    <property type="protein sequence ID" value="KAG2189699.1"/>
    <property type="molecule type" value="Genomic_DNA"/>
</dbReference>
<keyword evidence="5" id="KW-0511">Multifunctional enzyme</keyword>
<comment type="caution">
    <text evidence="11">The sequence shown here is derived from an EMBL/GenBank/DDBJ whole genome shotgun (WGS) entry which is preliminary data.</text>
</comment>
<proteinExistence type="predicted"/>
<feature type="compositionally biased region" description="Polar residues" evidence="7">
    <location>
        <begin position="1746"/>
        <end position="1772"/>
    </location>
</feature>
<dbReference type="PROSITE" id="PS50994">
    <property type="entry name" value="INTEGRASE"/>
    <property type="match status" value="1"/>
</dbReference>
<dbReference type="Pfam" id="PF17921">
    <property type="entry name" value="Integrase_H2C2"/>
    <property type="match status" value="1"/>
</dbReference>
<keyword evidence="6" id="KW-0862">Zinc</keyword>
<dbReference type="GO" id="GO:0005634">
    <property type="term" value="C:nucleus"/>
    <property type="evidence" value="ECO:0007669"/>
    <property type="project" value="UniProtKB-ARBA"/>
</dbReference>
<dbReference type="GO" id="GO:0004519">
    <property type="term" value="F:endonuclease activity"/>
    <property type="evidence" value="ECO:0007669"/>
    <property type="project" value="UniProtKB-KW"/>
</dbReference>
<dbReference type="CDD" id="cd01647">
    <property type="entry name" value="RT_LTR"/>
    <property type="match status" value="1"/>
</dbReference>
<name>A0A8H7USX9_9FUNG</name>
<dbReference type="CDD" id="cd09274">
    <property type="entry name" value="RNase_HI_RT_Ty3"/>
    <property type="match status" value="1"/>
</dbReference>
<keyword evidence="3" id="KW-0540">Nuclease</keyword>
<dbReference type="InterPro" id="IPR036397">
    <property type="entry name" value="RNaseH_sf"/>
</dbReference>
<evidence type="ECO:0000259" key="8">
    <source>
        <dbReference type="PROSITE" id="PS50158"/>
    </source>
</evidence>
<dbReference type="InterPro" id="IPR001878">
    <property type="entry name" value="Znf_CCHC"/>
</dbReference>
<evidence type="ECO:0000259" key="9">
    <source>
        <dbReference type="PROSITE" id="PS50878"/>
    </source>
</evidence>
<dbReference type="SUPFAM" id="SSF56672">
    <property type="entry name" value="DNA/RNA polymerases"/>
    <property type="match status" value="1"/>
</dbReference>